<dbReference type="NCBIfam" id="NF033429">
    <property type="entry name" value="ImuA_translesion"/>
    <property type="match status" value="1"/>
</dbReference>
<dbReference type="InterPro" id="IPR047610">
    <property type="entry name" value="ImuA_translesion"/>
</dbReference>
<dbReference type="InterPro" id="IPR017166">
    <property type="entry name" value="UCP037290"/>
</dbReference>
<name>A0A7C5MX10_9GAMM</name>
<dbReference type="InterPro" id="IPR027417">
    <property type="entry name" value="P-loop_NTPase"/>
</dbReference>
<dbReference type="Pfam" id="PF03846">
    <property type="entry name" value="SulA"/>
    <property type="match status" value="1"/>
</dbReference>
<dbReference type="PIRSF" id="PIRSF037290">
    <property type="entry name" value="UCP037290"/>
    <property type="match status" value="1"/>
</dbReference>
<accession>A0A7C5MX10</accession>
<sequence>MAAEASLESLLHRGLLWRGNGREGAAGRALSSGFRELDEATGGGWPSGALVELVSPGGQGLSLLVPLLVRLGREPRWLAWVDPPWHPHAPALAARGVAVSRILQVRTAGGAEGLWAAEQLLRSGNCAVVMLWPGRLGTARLRRLQLAAEEGDCLGVLFRSPEAVAAPSPAALRLRLGSRGGKLAVEVLKRRGGWNGGRVEVPCTG</sequence>
<dbReference type="GO" id="GO:0006281">
    <property type="term" value="P:DNA repair"/>
    <property type="evidence" value="ECO:0007669"/>
    <property type="project" value="TreeGrafter"/>
</dbReference>
<organism evidence="2">
    <name type="scientific">Thiolapillus brandeum</name>
    <dbReference type="NCBI Taxonomy" id="1076588"/>
    <lineage>
        <taxon>Bacteria</taxon>
        <taxon>Pseudomonadati</taxon>
        <taxon>Pseudomonadota</taxon>
        <taxon>Gammaproteobacteria</taxon>
        <taxon>Chromatiales</taxon>
        <taxon>Sedimenticolaceae</taxon>
        <taxon>Thiolapillus</taxon>
    </lineage>
</organism>
<proteinExistence type="predicted"/>
<comment type="caution">
    <text evidence="2">The sequence shown here is derived from an EMBL/GenBank/DDBJ whole genome shotgun (WGS) entry which is preliminary data.</text>
</comment>
<dbReference type="PANTHER" id="PTHR35369">
    <property type="entry name" value="BLR3025 PROTEIN-RELATED"/>
    <property type="match status" value="1"/>
</dbReference>
<dbReference type="InterPro" id="IPR050356">
    <property type="entry name" value="SulA_CellDiv_inhibitor"/>
</dbReference>
<dbReference type="GO" id="GO:0051782">
    <property type="term" value="P:negative regulation of cell division"/>
    <property type="evidence" value="ECO:0007669"/>
    <property type="project" value="InterPro"/>
</dbReference>
<dbReference type="GO" id="GO:0009432">
    <property type="term" value="P:SOS response"/>
    <property type="evidence" value="ECO:0007669"/>
    <property type="project" value="InterPro"/>
</dbReference>
<dbReference type="PANTHER" id="PTHR35369:SF3">
    <property type="entry name" value="TRANSLESION DNA SYNTHESIS-ASSOCIATED PROTEIN IMUA"/>
    <property type="match status" value="1"/>
</dbReference>
<dbReference type="Gene3D" id="3.40.50.300">
    <property type="entry name" value="P-loop containing nucleotide triphosphate hydrolases"/>
    <property type="match status" value="1"/>
</dbReference>
<dbReference type="InterPro" id="IPR004596">
    <property type="entry name" value="Cell_div_suppressor_SulA"/>
</dbReference>
<evidence type="ECO:0000256" key="1">
    <source>
        <dbReference type="ARBA" id="ARBA00022763"/>
    </source>
</evidence>
<dbReference type="EMBL" id="DROM01000266">
    <property type="protein sequence ID" value="HHH13441.1"/>
    <property type="molecule type" value="Genomic_DNA"/>
</dbReference>
<keyword evidence="1" id="KW-0227">DNA damage</keyword>
<dbReference type="SUPFAM" id="SSF52540">
    <property type="entry name" value="P-loop containing nucleoside triphosphate hydrolases"/>
    <property type="match status" value="1"/>
</dbReference>
<evidence type="ECO:0000313" key="2">
    <source>
        <dbReference type="EMBL" id="HHH13441.1"/>
    </source>
</evidence>
<reference evidence="2" key="1">
    <citation type="journal article" date="2020" name="mSystems">
        <title>Genome- and Community-Level Interaction Insights into Carbon Utilization and Element Cycling Functions of Hydrothermarchaeota in Hydrothermal Sediment.</title>
        <authorList>
            <person name="Zhou Z."/>
            <person name="Liu Y."/>
            <person name="Xu W."/>
            <person name="Pan J."/>
            <person name="Luo Z.H."/>
            <person name="Li M."/>
        </authorList>
    </citation>
    <scope>NUCLEOTIDE SEQUENCE [LARGE SCALE GENOMIC DNA]</scope>
    <source>
        <strain evidence="2">HyVt-535</strain>
    </source>
</reference>
<gene>
    <name evidence="2" type="primary">imuA</name>
    <name evidence="2" type="ORF">ENJ98_04330</name>
</gene>
<dbReference type="AlphaFoldDB" id="A0A7C5MX10"/>
<dbReference type="Proteomes" id="UP000886100">
    <property type="component" value="Unassembled WGS sequence"/>
</dbReference>
<protein>
    <submittedName>
        <fullName evidence="2">Translesion DNA synthesis-associated protein ImuA</fullName>
    </submittedName>
</protein>